<feature type="compositionally biased region" description="Low complexity" evidence="5">
    <location>
        <begin position="503"/>
        <end position="515"/>
    </location>
</feature>
<dbReference type="GO" id="GO:0005737">
    <property type="term" value="C:cytoplasm"/>
    <property type="evidence" value="ECO:0007669"/>
    <property type="project" value="UniProtKB-SubCell"/>
</dbReference>
<dbReference type="GO" id="GO:0015031">
    <property type="term" value="P:protein transport"/>
    <property type="evidence" value="ECO:0007669"/>
    <property type="project" value="UniProtKB-KW"/>
</dbReference>
<accession>A0A194S144</accession>
<keyword evidence="6" id="KW-0472">Membrane</keyword>
<dbReference type="OMA" id="DNWKGNF"/>
<dbReference type="GO" id="GO:0006914">
    <property type="term" value="P:autophagy"/>
    <property type="evidence" value="ECO:0007669"/>
    <property type="project" value="TreeGrafter"/>
</dbReference>
<proteinExistence type="predicted"/>
<dbReference type="GO" id="GO:0016020">
    <property type="term" value="C:membrane"/>
    <property type="evidence" value="ECO:0007669"/>
    <property type="project" value="TreeGrafter"/>
</dbReference>
<evidence type="ECO:0000259" key="7">
    <source>
        <dbReference type="PROSITE" id="PS50219"/>
    </source>
</evidence>
<feature type="compositionally biased region" description="Low complexity" evidence="5">
    <location>
        <begin position="437"/>
        <end position="464"/>
    </location>
</feature>
<dbReference type="InterPro" id="IPR032914">
    <property type="entry name" value="Vam6/VPS39/TRAP1"/>
</dbReference>
<evidence type="ECO:0000259" key="8">
    <source>
        <dbReference type="PROSITE" id="PS51462"/>
    </source>
</evidence>
<feature type="region of interest" description="Disordered" evidence="5">
    <location>
        <begin position="51"/>
        <end position="73"/>
    </location>
</feature>
<name>A0A194S144_RHOGW</name>
<feature type="region of interest" description="Disordered" evidence="5">
    <location>
        <begin position="1311"/>
        <end position="1358"/>
    </location>
</feature>
<evidence type="ECO:0000256" key="2">
    <source>
        <dbReference type="ARBA" id="ARBA00022448"/>
    </source>
</evidence>
<sequence>MIKWYSWCTLASRVVQASEDEAPNPLVFIVVASETPPYALVPLLHPVFASSRPTSPPPPPPAAAPSSPPPVSRIGQLVSSVAAAASSTSSATSTSPAAQASVRTVEAAAHHVWLGTSHGSVRLYSVASQHGDDQDRHAPSIERVLSPGPSSPPTTPRRSSKQHQVSALELVDEVTVTPAKKPADRIALLARLDKCLVLSEGVLTFHALPALAPLNVHAFPSVRGVSTFALDEDELAGRGAPDAMHVCVFKRRTVHWLRITNDGISSVKDLPLRSGALVSVFRRGRACVADAENYSIVDLQAAEALPLLPISQSPHPDPLPPSTTSSSAPSSTTTSSSSVLTPTSAPGPDPRQRPAIACVADGEFLIASHTGSTTLGVFVNEVGEPCRGTLEWASNLRSLVIDGQYSVALLHNHTVEIHSIHSQEIVQVVQLSTLSSIPSSPSLSSSSTSTSTSTSTTPSTSNPSAHALAFEPRALVRSSEGLELDGKATGRWKTEWCEVPLRAGASAGRSSSASSPPRTPTKRQAPSGSGSGSASAQRASRTSGRSSATRTGSAVSTRILVTGRNALYALSPLTLVVQVDALLERGRAEDARALVDGWARSARGGAVENAELSYVYHRLALVALSQTDFARAFDLVLLAGCDPRVVVRLFADLREGALMRGERDAVWVPRGVEDEVKAGKGIDEYILDNLNRNYSPHLKPDVESASTTVGLRNELRTEARDALGSYLARWRARRRGGEGDEGREGEGQGAGADAAARGGALGSEGDSRKVDMVVDTTLVRLFAEQHRPDDIRVLLAGPNDCVLAEVEGALHDAGMHALLAGVLKERGETGRVLDIWTRIVDGEYSDPTFADGVHKVFDLVWRSRDKALIEKYGLWLLRHDVDRALRLFTDPKQPILLDTRDLFGKMAKVDSDAADRFLEVTVLQERDSDARLHADLVKRYIGRLGELLADPEAKAHLREQETAYAALAESTSTSTTDSTPTFLSFLVSRYSASISSADGNGAAPAHALLDRVRLKAILFLGHSTQYDVQSAKADLEEIEIKGMRGLTLERVIVYGKLGLDRQALSLVLHSLHDLSTAETYALQCGDPLVAADVRAASSLLGLAFSRRAPRHGGGGGGGSEAEHARQERREGLARLVVDMCVARPDVASEAQVARLLETQAVHLDTLEVLTALPDPMPLSLLGEYLSRSLRRSLHSSQEAAILKALAEGQNLEVQQRALDAQEKCAPVVQLGEEGAGVGRGRGGGGAGAGAKELVLVEGKEPGSIPARLHAALRAIHASKPRLIASPPPSSVKGGSGGQKRASVAIIIRLRPEHPPPSSTQSSSPLGGSPTSPSLPLQPSPPLSPPAQEPSPASATAAGLAAAQQPAVLDQLEAFFNQPWVNNPTTAVEVLYIKRATRHTDTWSGHVAFPGGRQEPDDESAEFTALRETWEEVGLDLAEKDWISIGQLDDREITTSLGKRLLMILSPFVFLHTSPYPPVPELQESEVASAHWIPLDLLHAPAAKYGSVPIDIATRLAPRNKAARWLLHMLVGQMDFKCILLPNDPVAVGQQLPPLPPGGKAPELKLWGLTLGMTLDFVSHMTHLAAPSDLSTYPYAVAALDTPLNGAAATDNGLRNKDTTDLAPFAPAEASIFPRFSYPDINLLIWLFAFRYRRLLRHPSSRARSPSTSTSPARPAARTPYARVNWAGMSLNAYYAAVRRALLVAVLLRATAALGGLVGIGFWLRARILERSRRGPVGALL</sequence>
<dbReference type="InterPro" id="IPR019452">
    <property type="entry name" value="VPS39/TGF_beta_rcpt-assoc_1"/>
</dbReference>
<keyword evidence="3" id="KW-0963">Cytoplasm</keyword>
<dbReference type="Pfam" id="PF00780">
    <property type="entry name" value="CNH"/>
    <property type="match status" value="1"/>
</dbReference>
<feature type="region of interest" description="Disordered" evidence="5">
    <location>
        <begin position="128"/>
        <end position="164"/>
    </location>
</feature>
<feature type="compositionally biased region" description="Pro residues" evidence="5">
    <location>
        <begin position="1335"/>
        <end position="1348"/>
    </location>
</feature>
<dbReference type="GO" id="GO:0010945">
    <property type="term" value="F:coenzyme A diphosphatase activity"/>
    <property type="evidence" value="ECO:0007669"/>
    <property type="project" value="InterPro"/>
</dbReference>
<evidence type="ECO:0000256" key="4">
    <source>
        <dbReference type="ARBA" id="ARBA00022927"/>
    </source>
</evidence>
<keyword evidence="4" id="KW-0653">Protein transport</keyword>
<feature type="region of interest" description="Disordered" evidence="5">
    <location>
        <begin position="1279"/>
        <end position="1298"/>
    </location>
</feature>
<dbReference type="PANTHER" id="PTHR12894">
    <property type="entry name" value="CNH DOMAIN CONTAINING"/>
    <property type="match status" value="1"/>
</dbReference>
<feature type="compositionally biased region" description="Basic and acidic residues" evidence="5">
    <location>
        <begin position="130"/>
        <end position="140"/>
    </location>
</feature>
<dbReference type="Pfam" id="PF00293">
    <property type="entry name" value="NUDIX"/>
    <property type="match status" value="1"/>
</dbReference>
<dbReference type="Gene3D" id="3.90.79.10">
    <property type="entry name" value="Nucleoside Triphosphate Pyrophosphohydrolase"/>
    <property type="match status" value="1"/>
</dbReference>
<dbReference type="Proteomes" id="UP000053890">
    <property type="component" value="Unassembled WGS sequence"/>
</dbReference>
<evidence type="ECO:0008006" key="11">
    <source>
        <dbReference type="Google" id="ProtNLM"/>
    </source>
</evidence>
<feature type="transmembrane region" description="Helical" evidence="6">
    <location>
        <begin position="1700"/>
        <end position="1723"/>
    </location>
</feature>
<organism evidence="9 10">
    <name type="scientific">Rhodotorula graminis (strain WP1)</name>
    <dbReference type="NCBI Taxonomy" id="578459"/>
    <lineage>
        <taxon>Eukaryota</taxon>
        <taxon>Fungi</taxon>
        <taxon>Dikarya</taxon>
        <taxon>Basidiomycota</taxon>
        <taxon>Pucciniomycotina</taxon>
        <taxon>Microbotryomycetes</taxon>
        <taxon>Sporidiobolales</taxon>
        <taxon>Sporidiobolaceae</taxon>
        <taxon>Rhodotorula</taxon>
    </lineage>
</organism>
<protein>
    <recommendedName>
        <fullName evidence="11">Nudix hydrolase domain-containing protein</fullName>
    </recommendedName>
</protein>
<evidence type="ECO:0000256" key="6">
    <source>
        <dbReference type="SAM" id="Phobius"/>
    </source>
</evidence>
<feature type="compositionally biased region" description="Low complexity" evidence="5">
    <location>
        <begin position="1349"/>
        <end position="1358"/>
    </location>
</feature>
<comment type="subcellular location">
    <subcellularLocation>
        <location evidence="1">Cytoplasm</location>
    </subcellularLocation>
</comment>
<dbReference type="RefSeq" id="XP_018270376.1">
    <property type="nucleotide sequence ID" value="XM_018417181.1"/>
</dbReference>
<evidence type="ECO:0000313" key="9">
    <source>
        <dbReference type="EMBL" id="KPV74327.1"/>
    </source>
</evidence>
<dbReference type="PANTHER" id="PTHR12894:SF27">
    <property type="entry name" value="TRANSFORMING GROWTH FACTOR-BETA RECEPTOR-ASSOCIATED PROTEIN 1"/>
    <property type="match status" value="1"/>
</dbReference>
<feature type="region of interest" description="Disordered" evidence="5">
    <location>
        <begin position="310"/>
        <end position="354"/>
    </location>
</feature>
<feature type="compositionally biased region" description="Low complexity" evidence="5">
    <location>
        <begin position="322"/>
        <end position="346"/>
    </location>
</feature>
<dbReference type="STRING" id="578459.A0A194S144"/>
<gene>
    <name evidence="9" type="ORF">RHOBADRAFT_54168</name>
</gene>
<feature type="domain" description="Nudix hydrolase" evidence="8">
    <location>
        <begin position="1365"/>
        <end position="1515"/>
    </location>
</feature>
<dbReference type="InterPro" id="IPR015797">
    <property type="entry name" value="NUDIX_hydrolase-like_dom_sf"/>
</dbReference>
<dbReference type="InterPro" id="IPR045121">
    <property type="entry name" value="CoAse"/>
</dbReference>
<feature type="compositionally biased region" description="Basic and acidic residues" evidence="5">
    <location>
        <begin position="735"/>
        <end position="746"/>
    </location>
</feature>
<feature type="compositionally biased region" description="Low complexity" evidence="5">
    <location>
        <begin position="532"/>
        <end position="552"/>
    </location>
</feature>
<dbReference type="GeneID" id="28977629"/>
<keyword evidence="6" id="KW-1133">Transmembrane helix</keyword>
<dbReference type="EMBL" id="KQ474080">
    <property type="protein sequence ID" value="KPV74327.1"/>
    <property type="molecule type" value="Genomic_DNA"/>
</dbReference>
<reference evidence="9 10" key="1">
    <citation type="journal article" date="2015" name="Front. Microbiol.">
        <title>Genome sequence of the plant growth promoting endophytic yeast Rhodotorula graminis WP1.</title>
        <authorList>
            <person name="Firrincieli A."/>
            <person name="Otillar R."/>
            <person name="Salamov A."/>
            <person name="Schmutz J."/>
            <person name="Khan Z."/>
            <person name="Redman R.S."/>
            <person name="Fleck N.D."/>
            <person name="Lindquist E."/>
            <person name="Grigoriev I.V."/>
            <person name="Doty S.L."/>
        </authorList>
    </citation>
    <scope>NUCLEOTIDE SEQUENCE [LARGE SCALE GENOMIC DNA]</scope>
    <source>
        <strain evidence="9 10">WP1</strain>
    </source>
</reference>
<keyword evidence="10" id="KW-1185">Reference proteome</keyword>
<dbReference type="PROSITE" id="PS51462">
    <property type="entry name" value="NUDIX"/>
    <property type="match status" value="1"/>
</dbReference>
<dbReference type="Pfam" id="PF10366">
    <property type="entry name" value="Vps39_1"/>
    <property type="match status" value="1"/>
</dbReference>
<dbReference type="InterPro" id="IPR001180">
    <property type="entry name" value="CNH_dom"/>
</dbReference>
<dbReference type="CDD" id="cd03426">
    <property type="entry name" value="NUDIX_CoAse_Nudt7"/>
    <property type="match status" value="1"/>
</dbReference>
<feature type="compositionally biased region" description="Pro residues" evidence="5">
    <location>
        <begin position="54"/>
        <end position="71"/>
    </location>
</feature>
<dbReference type="SUPFAM" id="SSF55811">
    <property type="entry name" value="Nudix"/>
    <property type="match status" value="1"/>
</dbReference>
<keyword evidence="6" id="KW-0812">Transmembrane</keyword>
<keyword evidence="2" id="KW-0813">Transport</keyword>
<feature type="region of interest" description="Disordered" evidence="5">
    <location>
        <begin position="437"/>
        <end position="465"/>
    </location>
</feature>
<feature type="compositionally biased region" description="Low complexity" evidence="5">
    <location>
        <begin position="1318"/>
        <end position="1334"/>
    </location>
</feature>
<dbReference type="InterPro" id="IPR000086">
    <property type="entry name" value="NUDIX_hydrolase_dom"/>
</dbReference>
<evidence type="ECO:0000256" key="1">
    <source>
        <dbReference type="ARBA" id="ARBA00004496"/>
    </source>
</evidence>
<dbReference type="GO" id="GO:0034058">
    <property type="term" value="P:endosomal vesicle fusion"/>
    <property type="evidence" value="ECO:0007669"/>
    <property type="project" value="TreeGrafter"/>
</dbReference>
<feature type="region of interest" description="Disordered" evidence="5">
    <location>
        <begin position="503"/>
        <end position="552"/>
    </location>
</feature>
<evidence type="ECO:0000313" key="10">
    <source>
        <dbReference type="Proteomes" id="UP000053890"/>
    </source>
</evidence>
<evidence type="ECO:0000256" key="3">
    <source>
        <dbReference type="ARBA" id="ARBA00022490"/>
    </source>
</evidence>
<feature type="region of interest" description="Disordered" evidence="5">
    <location>
        <begin position="735"/>
        <end position="766"/>
    </location>
</feature>
<evidence type="ECO:0000256" key="5">
    <source>
        <dbReference type="SAM" id="MobiDB-lite"/>
    </source>
</evidence>
<feature type="domain" description="CNH" evidence="7">
    <location>
        <begin position="99"/>
        <end position="444"/>
    </location>
</feature>
<dbReference type="OrthoDB" id="10258882at2759"/>
<dbReference type="PROSITE" id="PS50219">
    <property type="entry name" value="CNH"/>
    <property type="match status" value="1"/>
</dbReference>